<dbReference type="RefSeq" id="WP_157720161.1">
    <property type="nucleotide sequence ID" value="NZ_LT629762.1"/>
</dbReference>
<dbReference type="EMBL" id="LT629762">
    <property type="protein sequence ID" value="SDS97254.1"/>
    <property type="molecule type" value="Genomic_DNA"/>
</dbReference>
<name>A0A1H1WJP0_9PSED</name>
<sequence length="56" mass="6142">MINVLVEMRGYLKYVADANLFGDMNTLGRMLITVLIHRLGGVAYVTLNDPTAGVCQ</sequence>
<dbReference type="Proteomes" id="UP000198481">
    <property type="component" value="Chromosome I"/>
</dbReference>
<accession>A0A1H1WJP0</accession>
<dbReference type="AlphaFoldDB" id="A0A1H1WJP0"/>
<reference evidence="1 2" key="1">
    <citation type="submission" date="2016-10" db="EMBL/GenBank/DDBJ databases">
        <authorList>
            <person name="de Groot N.N."/>
        </authorList>
    </citation>
    <scope>NUCLEOTIDE SEQUENCE [LARGE SCALE GENOMIC DNA]</scope>
    <source>
        <strain evidence="1 2">LMG 26867</strain>
    </source>
</reference>
<protein>
    <submittedName>
        <fullName evidence="1">Uncharacterized protein</fullName>
    </submittedName>
</protein>
<proteinExistence type="predicted"/>
<gene>
    <name evidence="1" type="ORF">SAMN05216222_2761</name>
</gene>
<dbReference type="STRING" id="1148509.SAMN05216222_2761"/>
<organism evidence="1 2">
    <name type="scientific">Pseudomonas prosekii</name>
    <dbReference type="NCBI Taxonomy" id="1148509"/>
    <lineage>
        <taxon>Bacteria</taxon>
        <taxon>Pseudomonadati</taxon>
        <taxon>Pseudomonadota</taxon>
        <taxon>Gammaproteobacteria</taxon>
        <taxon>Pseudomonadales</taxon>
        <taxon>Pseudomonadaceae</taxon>
        <taxon>Pseudomonas</taxon>
    </lineage>
</organism>
<evidence type="ECO:0000313" key="1">
    <source>
        <dbReference type="EMBL" id="SDS97254.1"/>
    </source>
</evidence>
<evidence type="ECO:0000313" key="2">
    <source>
        <dbReference type="Proteomes" id="UP000198481"/>
    </source>
</evidence>